<keyword evidence="1" id="KW-0175">Coiled coil</keyword>
<sequence length="218" mass="25360">MSKLKNSELQYLENYRLLFTNLDEVQDLKTEMAEYGYDEEKIAEGKALFDKTQQLYNQNKQETTEEKEAYAQFANAFNSLKKTYSKHRKIAKVALMKRTELWKSLAIDGTLSAAYLKALEEIKTFYEQAQSHSEAKPLLEKFKINQSVVEAQVAQIQKVESLRAKYEKEKGENQNATQQKNKAFTELSDWVRDFYAVSRIALEDRPQLLESVGKFVRS</sequence>
<evidence type="ECO:0000313" key="3">
    <source>
        <dbReference type="Proteomes" id="UP000006051"/>
    </source>
</evidence>
<feature type="coiled-coil region" evidence="1">
    <location>
        <begin position="149"/>
        <end position="186"/>
    </location>
</feature>
<organism evidence="2 3">
    <name type="scientific">Ornithobacterium rhinotracheale (strain ATCC 51463 / DSM 15997 / CCUG 23171 / CIP 104009 / LMG 9086)</name>
    <dbReference type="NCBI Taxonomy" id="867902"/>
    <lineage>
        <taxon>Bacteria</taxon>
        <taxon>Pseudomonadati</taxon>
        <taxon>Bacteroidota</taxon>
        <taxon>Flavobacteriia</taxon>
        <taxon>Flavobacteriales</taxon>
        <taxon>Weeksellaceae</taxon>
        <taxon>Ornithobacterium</taxon>
    </lineage>
</organism>
<dbReference type="AlphaFoldDB" id="I4A2V3"/>
<dbReference type="GeneID" id="71570235"/>
<dbReference type="GeneID" id="97258743"/>
<keyword evidence="3" id="KW-1185">Reference proteome</keyword>
<dbReference type="RefSeq" id="WP_014791805.1">
    <property type="nucleotide sequence ID" value="NC_018016.1"/>
</dbReference>
<name>I4A2V3_ORNRL</name>
<dbReference type="KEGG" id="orh:Ornrh_2155"/>
<protein>
    <submittedName>
        <fullName evidence="2">Uncharacterized protein</fullName>
    </submittedName>
</protein>
<evidence type="ECO:0000256" key="1">
    <source>
        <dbReference type="SAM" id="Coils"/>
    </source>
</evidence>
<evidence type="ECO:0000313" key="2">
    <source>
        <dbReference type="EMBL" id="AFL98287.1"/>
    </source>
</evidence>
<accession>I4A2V3</accession>
<proteinExistence type="predicted"/>
<dbReference type="STRING" id="867902.Ornrh_2155"/>
<dbReference type="Proteomes" id="UP000006051">
    <property type="component" value="Chromosome"/>
</dbReference>
<dbReference type="PATRIC" id="fig|867902.3.peg.2108"/>
<dbReference type="eggNOG" id="ENOG502ZTCA">
    <property type="taxonomic scope" value="Bacteria"/>
</dbReference>
<dbReference type="EMBL" id="CP003283">
    <property type="protein sequence ID" value="AFL98287.1"/>
    <property type="molecule type" value="Genomic_DNA"/>
</dbReference>
<dbReference type="HOGENOM" id="CLU_108491_0_0_10"/>
<gene>
    <name evidence="2" type="ordered locus">Ornrh_2155</name>
</gene>
<reference evidence="2 3" key="1">
    <citation type="submission" date="2012-06" db="EMBL/GenBank/DDBJ databases">
        <title>The complete genome of Ornithobacterium rhinotracheale DSM 15997.</title>
        <authorList>
            <consortium name="US DOE Joint Genome Institute (JGI-PGF)"/>
            <person name="Lucas S."/>
            <person name="Copeland A."/>
            <person name="Lapidus A."/>
            <person name="Goodwin L."/>
            <person name="Pitluck S."/>
            <person name="Peters L."/>
            <person name="Mikhailova N."/>
            <person name="Teshima H."/>
            <person name="Kyrpides N."/>
            <person name="Mavromatis K."/>
            <person name="Pagani I."/>
            <person name="Ivanova N."/>
            <person name="Ovchinnikova G."/>
            <person name="Zeytun A."/>
            <person name="Detter J.C."/>
            <person name="Han C."/>
            <person name="Land M."/>
            <person name="Hauser L."/>
            <person name="Markowitz V."/>
            <person name="Cheng J.-F."/>
            <person name="Hugenholtz P."/>
            <person name="Woyke T."/>
            <person name="Wu D."/>
            <person name="Lang E."/>
            <person name="Kopitz M."/>
            <person name="Brambilla E."/>
            <person name="Klenk H.-P."/>
            <person name="Eisen J.A."/>
        </authorList>
    </citation>
    <scope>NUCLEOTIDE SEQUENCE [LARGE SCALE GENOMIC DNA]</scope>
    <source>
        <strain evidence="3">ATCC 51463 / DSM 15997 / CCUG 23171 / LMG 9086</strain>
    </source>
</reference>